<evidence type="ECO:0000313" key="2">
    <source>
        <dbReference type="EMBL" id="OVE95293.1"/>
    </source>
</evidence>
<sequence length="145" mass="17140">MLSDKKFQYYDKSDFCTMIFKKSILDLNKYSRTYSSLTPLKRKIMVKNLKSMDNDTLDQLYVDCVNYLSNPFHTSNSISVSLIFAVIAIFVSITISTHEEILTIILMTLTFFMYTRFNHNRKVYSYELFIIGLLHSINHDRYPFP</sequence>
<name>A0A202F4B4_9LACO</name>
<reference evidence="2 3" key="1">
    <citation type="submission" date="2017-03" db="EMBL/GenBank/DDBJ databases">
        <title>Genome sequence of Lactobacillus bobalius KACC 16343.</title>
        <authorList>
            <person name="Chun J."/>
        </authorList>
    </citation>
    <scope>NUCLEOTIDE SEQUENCE [LARGE SCALE GENOMIC DNA]</scope>
    <source>
        <strain evidence="2 3">KACC 16343</strain>
    </source>
</reference>
<accession>A0A202F4B4</accession>
<feature type="transmembrane region" description="Helical" evidence="1">
    <location>
        <begin position="101"/>
        <end position="117"/>
    </location>
</feature>
<dbReference type="AlphaFoldDB" id="A0A202F4B4"/>
<evidence type="ECO:0000313" key="3">
    <source>
        <dbReference type="Proteomes" id="UP000196232"/>
    </source>
</evidence>
<keyword evidence="1" id="KW-0472">Membrane</keyword>
<organism evidence="2 3">
    <name type="scientific">Companilactobacillus bobalius</name>
    <dbReference type="NCBI Taxonomy" id="2801451"/>
    <lineage>
        <taxon>Bacteria</taxon>
        <taxon>Bacillati</taxon>
        <taxon>Bacillota</taxon>
        <taxon>Bacilli</taxon>
        <taxon>Lactobacillales</taxon>
        <taxon>Lactobacillaceae</taxon>
        <taxon>Companilactobacillus</taxon>
    </lineage>
</organism>
<comment type="caution">
    <text evidence="2">The sequence shown here is derived from an EMBL/GenBank/DDBJ whole genome shotgun (WGS) entry which is preliminary data.</text>
</comment>
<keyword evidence="1" id="KW-1133">Transmembrane helix</keyword>
<feature type="transmembrane region" description="Helical" evidence="1">
    <location>
        <begin position="78"/>
        <end position="95"/>
    </location>
</feature>
<dbReference type="Proteomes" id="UP000196232">
    <property type="component" value="Unassembled WGS sequence"/>
</dbReference>
<dbReference type="EMBL" id="MYFM01000010">
    <property type="protein sequence ID" value="OVE95293.1"/>
    <property type="molecule type" value="Genomic_DNA"/>
</dbReference>
<proteinExistence type="predicted"/>
<gene>
    <name evidence="2" type="ORF">LKACC16343_02678</name>
</gene>
<protein>
    <submittedName>
        <fullName evidence="2">Uncharacterized protein</fullName>
    </submittedName>
</protein>
<keyword evidence="1" id="KW-0812">Transmembrane</keyword>
<evidence type="ECO:0000256" key="1">
    <source>
        <dbReference type="SAM" id="Phobius"/>
    </source>
</evidence>